<evidence type="ECO:0000313" key="6">
    <source>
        <dbReference type="EMBL" id="SFP99492.1"/>
    </source>
</evidence>
<evidence type="ECO:0000256" key="3">
    <source>
        <dbReference type="ARBA" id="ARBA00023125"/>
    </source>
</evidence>
<dbReference type="SUPFAM" id="SSF46785">
    <property type="entry name" value="Winged helix' DNA-binding domain"/>
    <property type="match status" value="1"/>
</dbReference>
<dbReference type="GO" id="GO:0003677">
    <property type="term" value="F:DNA binding"/>
    <property type="evidence" value="ECO:0007669"/>
    <property type="project" value="UniProtKB-KW"/>
</dbReference>
<proteinExistence type="inferred from homology"/>
<dbReference type="InterPro" id="IPR005119">
    <property type="entry name" value="LysR_subst-bd"/>
</dbReference>
<dbReference type="PANTHER" id="PTHR30419:SF28">
    <property type="entry name" value="HTH-TYPE TRANSCRIPTIONAL REGULATOR BSDA"/>
    <property type="match status" value="1"/>
</dbReference>
<dbReference type="OrthoDB" id="9803735at2"/>
<dbReference type="FunFam" id="1.10.10.10:FF:000001">
    <property type="entry name" value="LysR family transcriptional regulator"/>
    <property type="match status" value="1"/>
</dbReference>
<sequence length="294" mass="32673">MDFRNFKYFEAVARVGNITKAATELNISQPPLSQQIQSMEIELGVKLFERHKKGVLLTEEGKLLLQKVSPLLRQYNELIDYLSDSQNLGIGNITVAILPAFSSTLSEALARIWEENLNIHFSIKEGHSNSIISLVQSGEAHLGITRLPIQNSELNYSILGNDPIRVILRNDDPLVIKEKVLPKDLKGRPLVLIQGSTTHSAFAQIIQMLEEANIKPNIIGHTETASTLLKIVKQGPGIGLAPQSGCYQLTDGLKVVQFGESDIYIPTAVIWRKNEANSMVLKLKNLIIKYCVIK</sequence>
<keyword evidence="4" id="KW-0804">Transcription</keyword>
<dbReference type="PROSITE" id="PS50931">
    <property type="entry name" value="HTH_LYSR"/>
    <property type="match status" value="1"/>
</dbReference>
<keyword evidence="2" id="KW-0805">Transcription regulation</keyword>
<dbReference type="PRINTS" id="PR00039">
    <property type="entry name" value="HTHLYSR"/>
</dbReference>
<dbReference type="STRING" id="126156.SAMN05421670_0567"/>
<evidence type="ECO:0000256" key="2">
    <source>
        <dbReference type="ARBA" id="ARBA00023015"/>
    </source>
</evidence>
<dbReference type="InterPro" id="IPR050950">
    <property type="entry name" value="HTH-type_LysR_regulators"/>
</dbReference>
<dbReference type="AlphaFoldDB" id="A0A1I5UWA9"/>
<dbReference type="GO" id="GO:0003700">
    <property type="term" value="F:DNA-binding transcription factor activity"/>
    <property type="evidence" value="ECO:0007669"/>
    <property type="project" value="InterPro"/>
</dbReference>
<dbReference type="CDD" id="cd05466">
    <property type="entry name" value="PBP2_LTTR_substrate"/>
    <property type="match status" value="1"/>
</dbReference>
<feature type="domain" description="HTH lysR-type" evidence="5">
    <location>
        <begin position="1"/>
        <end position="58"/>
    </location>
</feature>
<dbReference type="Proteomes" id="UP000198734">
    <property type="component" value="Unassembled WGS sequence"/>
</dbReference>
<protein>
    <submittedName>
        <fullName evidence="6">Transcriptional regulator, LysR family</fullName>
    </submittedName>
</protein>
<dbReference type="EMBL" id="FOXU01000001">
    <property type="protein sequence ID" value="SFP99492.1"/>
    <property type="molecule type" value="Genomic_DNA"/>
</dbReference>
<dbReference type="Pfam" id="PF00126">
    <property type="entry name" value="HTH_1"/>
    <property type="match status" value="1"/>
</dbReference>
<accession>A0A1I5UWA9</accession>
<dbReference type="Pfam" id="PF03466">
    <property type="entry name" value="LysR_substrate"/>
    <property type="match status" value="1"/>
</dbReference>
<evidence type="ECO:0000313" key="7">
    <source>
        <dbReference type="Proteomes" id="UP000198734"/>
    </source>
</evidence>
<evidence type="ECO:0000256" key="1">
    <source>
        <dbReference type="ARBA" id="ARBA00009437"/>
    </source>
</evidence>
<dbReference type="InterPro" id="IPR036388">
    <property type="entry name" value="WH-like_DNA-bd_sf"/>
</dbReference>
<organism evidence="6 7">
    <name type="scientific">Psychrobacillus psychrotolerans</name>
    <dbReference type="NCBI Taxonomy" id="126156"/>
    <lineage>
        <taxon>Bacteria</taxon>
        <taxon>Bacillati</taxon>
        <taxon>Bacillota</taxon>
        <taxon>Bacilli</taxon>
        <taxon>Bacillales</taxon>
        <taxon>Bacillaceae</taxon>
        <taxon>Psychrobacillus</taxon>
    </lineage>
</organism>
<comment type="similarity">
    <text evidence="1">Belongs to the LysR transcriptional regulatory family.</text>
</comment>
<evidence type="ECO:0000256" key="4">
    <source>
        <dbReference type="ARBA" id="ARBA00023163"/>
    </source>
</evidence>
<name>A0A1I5UWA9_9BACI</name>
<reference evidence="7" key="1">
    <citation type="submission" date="2016-10" db="EMBL/GenBank/DDBJ databases">
        <authorList>
            <person name="Varghese N."/>
            <person name="Submissions S."/>
        </authorList>
    </citation>
    <scope>NUCLEOTIDE SEQUENCE [LARGE SCALE GENOMIC DNA]</scope>
    <source>
        <strain evidence="7">DSM 11706</strain>
    </source>
</reference>
<dbReference type="InterPro" id="IPR000847">
    <property type="entry name" value="LysR_HTH_N"/>
</dbReference>
<dbReference type="SUPFAM" id="SSF53850">
    <property type="entry name" value="Periplasmic binding protein-like II"/>
    <property type="match status" value="1"/>
</dbReference>
<dbReference type="InterPro" id="IPR036390">
    <property type="entry name" value="WH_DNA-bd_sf"/>
</dbReference>
<evidence type="ECO:0000259" key="5">
    <source>
        <dbReference type="PROSITE" id="PS50931"/>
    </source>
</evidence>
<dbReference type="RefSeq" id="WP_093533984.1">
    <property type="nucleotide sequence ID" value="NZ_FOXU01000001.1"/>
</dbReference>
<dbReference type="GO" id="GO:0005829">
    <property type="term" value="C:cytosol"/>
    <property type="evidence" value="ECO:0007669"/>
    <property type="project" value="TreeGrafter"/>
</dbReference>
<gene>
    <name evidence="6" type="ORF">SAMN05421670_0567</name>
</gene>
<dbReference type="Gene3D" id="1.10.10.10">
    <property type="entry name" value="Winged helix-like DNA-binding domain superfamily/Winged helix DNA-binding domain"/>
    <property type="match status" value="1"/>
</dbReference>
<dbReference type="Gene3D" id="3.40.190.290">
    <property type="match status" value="1"/>
</dbReference>
<dbReference type="PANTHER" id="PTHR30419">
    <property type="entry name" value="HTH-TYPE TRANSCRIPTIONAL REGULATOR YBHD"/>
    <property type="match status" value="1"/>
</dbReference>
<keyword evidence="7" id="KW-1185">Reference proteome</keyword>
<keyword evidence="3" id="KW-0238">DNA-binding</keyword>